<sequence>MDQLLLFLVVTIIIVGVLILGGLIFLVILRMCILKKHRQSLPTNTEVAPAVGDFEMLTQLEDVLLQPDGDHSTHLYAVRPQRFTVWNHNWHSYADSNMFVDFDLETDDIKNKQHADLKIRVSKLRRHVSALSGGQAPVCDFCYAAPAVAQCSTCGAFCCSSVQCNDRSIARHMRPLSAHTASYRPLGQLPLSLVDRYVLPAEVNRDEDVANRAPVPATSAMRPMQQHSASAHLSDAVLAAARSLAPPPSPHASSSQLLRGDSHPSPPSARLRQVLPASTGLEPQGAPSPTLPTPIMITPSHVHASWAEPSTSPAPPDSSNAANPLGYVP</sequence>
<keyword evidence="2" id="KW-1133">Transmembrane helix</keyword>
<dbReference type="EMBL" id="JAPMOS010000073">
    <property type="protein sequence ID" value="KAJ4456333.1"/>
    <property type="molecule type" value="Genomic_DNA"/>
</dbReference>
<keyword evidence="2" id="KW-0812">Transmembrane</keyword>
<feature type="region of interest" description="Disordered" evidence="1">
    <location>
        <begin position="243"/>
        <end position="329"/>
    </location>
</feature>
<evidence type="ECO:0000313" key="4">
    <source>
        <dbReference type="Proteomes" id="UP001141327"/>
    </source>
</evidence>
<evidence type="ECO:0000256" key="2">
    <source>
        <dbReference type="SAM" id="Phobius"/>
    </source>
</evidence>
<accession>A0ABQ8UE15</accession>
<evidence type="ECO:0000256" key="1">
    <source>
        <dbReference type="SAM" id="MobiDB-lite"/>
    </source>
</evidence>
<gene>
    <name evidence="3" type="ORF">PAPYR_8444</name>
</gene>
<name>A0ABQ8UE15_9EUKA</name>
<keyword evidence="4" id="KW-1185">Reference proteome</keyword>
<dbReference type="Proteomes" id="UP001141327">
    <property type="component" value="Unassembled WGS sequence"/>
</dbReference>
<protein>
    <submittedName>
        <fullName evidence="3">Uncharacterized protein</fullName>
    </submittedName>
</protein>
<comment type="caution">
    <text evidence="3">The sequence shown here is derived from an EMBL/GenBank/DDBJ whole genome shotgun (WGS) entry which is preliminary data.</text>
</comment>
<keyword evidence="2" id="KW-0472">Membrane</keyword>
<organism evidence="3 4">
    <name type="scientific">Paratrimastix pyriformis</name>
    <dbReference type="NCBI Taxonomy" id="342808"/>
    <lineage>
        <taxon>Eukaryota</taxon>
        <taxon>Metamonada</taxon>
        <taxon>Preaxostyla</taxon>
        <taxon>Paratrimastigidae</taxon>
        <taxon>Paratrimastix</taxon>
    </lineage>
</organism>
<reference evidence="3" key="1">
    <citation type="journal article" date="2022" name="bioRxiv">
        <title>Genomics of Preaxostyla Flagellates Illuminates Evolutionary Transitions and the Path Towards Mitochondrial Loss.</title>
        <authorList>
            <person name="Novak L.V.F."/>
            <person name="Treitli S.C."/>
            <person name="Pyrih J."/>
            <person name="Halakuc P."/>
            <person name="Pipaliya S.V."/>
            <person name="Vacek V."/>
            <person name="Brzon O."/>
            <person name="Soukal P."/>
            <person name="Eme L."/>
            <person name="Dacks J.B."/>
            <person name="Karnkowska A."/>
            <person name="Elias M."/>
            <person name="Hampl V."/>
        </authorList>
    </citation>
    <scope>NUCLEOTIDE SEQUENCE</scope>
    <source>
        <strain evidence="3">RCP-MX</strain>
    </source>
</reference>
<feature type="transmembrane region" description="Helical" evidence="2">
    <location>
        <begin position="6"/>
        <end position="29"/>
    </location>
</feature>
<proteinExistence type="predicted"/>
<evidence type="ECO:0000313" key="3">
    <source>
        <dbReference type="EMBL" id="KAJ4456333.1"/>
    </source>
</evidence>
<feature type="compositionally biased region" description="Low complexity" evidence="1">
    <location>
        <begin position="307"/>
        <end position="329"/>
    </location>
</feature>